<dbReference type="InterPro" id="IPR036510">
    <property type="entry name" value="Ribosomal_bS20_sf"/>
</dbReference>
<dbReference type="FunFam" id="1.20.58.110:FF:000001">
    <property type="entry name" value="30S ribosomal protein S20"/>
    <property type="match status" value="1"/>
</dbReference>
<dbReference type="AlphaFoldDB" id="A0AAU9C5A0"/>
<dbReference type="Gene3D" id="1.20.58.110">
    <property type="entry name" value="Ribosomal protein S20"/>
    <property type="match status" value="1"/>
</dbReference>
<dbReference type="KEGG" id="meiy:MIN45_P0708"/>
<keyword evidence="3 8" id="KW-0699">rRNA-binding</keyword>
<dbReference type="GO" id="GO:0005829">
    <property type="term" value="C:cytosol"/>
    <property type="evidence" value="ECO:0007669"/>
    <property type="project" value="TreeGrafter"/>
</dbReference>
<evidence type="ECO:0000256" key="2">
    <source>
        <dbReference type="ARBA" id="ARBA00007634"/>
    </source>
</evidence>
<evidence type="ECO:0000256" key="5">
    <source>
        <dbReference type="ARBA" id="ARBA00022980"/>
    </source>
</evidence>
<proteinExistence type="inferred from homology"/>
<keyword evidence="6 8" id="KW-0687">Ribonucleoprotein</keyword>
<keyword evidence="10" id="KW-1185">Reference proteome</keyword>
<evidence type="ECO:0000256" key="7">
    <source>
        <dbReference type="ARBA" id="ARBA00035136"/>
    </source>
</evidence>
<dbReference type="GO" id="GO:0015935">
    <property type="term" value="C:small ribosomal subunit"/>
    <property type="evidence" value="ECO:0007669"/>
    <property type="project" value="TreeGrafter"/>
</dbReference>
<sequence>MANIASAKKRARQNLKRYALNKSHRSRMRTFIKKVIKAVEAGDLTAAQEAYRKAVPVIDSMVNKGIIHKNNAARKKSRLNARLKALAQQASA</sequence>
<dbReference type="RefSeq" id="WP_286293452.1">
    <property type="nucleotide sequence ID" value="NZ_AP024718.1"/>
</dbReference>
<dbReference type="GO" id="GO:0006412">
    <property type="term" value="P:translation"/>
    <property type="evidence" value="ECO:0007669"/>
    <property type="project" value="UniProtKB-UniRule"/>
</dbReference>
<dbReference type="PANTHER" id="PTHR33398:SF1">
    <property type="entry name" value="SMALL RIBOSOMAL SUBUNIT PROTEIN BS20C"/>
    <property type="match status" value="1"/>
</dbReference>
<accession>A0AAU9C5A0</accession>
<protein>
    <recommendedName>
        <fullName evidence="7 8">Small ribosomal subunit protein bS20</fullName>
    </recommendedName>
</protein>
<evidence type="ECO:0000256" key="4">
    <source>
        <dbReference type="ARBA" id="ARBA00022884"/>
    </source>
</evidence>
<dbReference type="NCBIfam" id="TIGR00029">
    <property type="entry name" value="S20"/>
    <property type="match status" value="1"/>
</dbReference>
<dbReference type="InterPro" id="IPR002583">
    <property type="entry name" value="Ribosomal_bS20"/>
</dbReference>
<reference evidence="10" key="1">
    <citation type="journal article" date="2024" name="Int. J. Syst. Evol. Microbiol.">
        <title>Methylomarinovum tepidoasis sp. nov., a moderately thermophilic methanotroph of the family Methylothermaceae isolated from a deep-sea hydrothermal field.</title>
        <authorList>
            <person name="Hirayama H."/>
            <person name="Takaki Y."/>
            <person name="Abe M."/>
            <person name="Miyazaki M."/>
            <person name="Uematsu K."/>
            <person name="Matsui Y."/>
            <person name="Takai K."/>
        </authorList>
    </citation>
    <scope>NUCLEOTIDE SEQUENCE [LARGE SCALE GENOMIC DNA]</scope>
    <source>
        <strain evidence="10">IN45</strain>
    </source>
</reference>
<dbReference type="GO" id="GO:0003735">
    <property type="term" value="F:structural constituent of ribosome"/>
    <property type="evidence" value="ECO:0007669"/>
    <property type="project" value="InterPro"/>
</dbReference>
<comment type="similarity">
    <text evidence="2 8">Belongs to the bacterial ribosomal protein bS20 family.</text>
</comment>
<evidence type="ECO:0000256" key="1">
    <source>
        <dbReference type="ARBA" id="ARBA00003134"/>
    </source>
</evidence>
<dbReference type="GO" id="GO:0070181">
    <property type="term" value="F:small ribosomal subunit rRNA binding"/>
    <property type="evidence" value="ECO:0007669"/>
    <property type="project" value="TreeGrafter"/>
</dbReference>
<dbReference type="HAMAP" id="MF_00500">
    <property type="entry name" value="Ribosomal_bS20"/>
    <property type="match status" value="1"/>
</dbReference>
<dbReference type="EMBL" id="AP024718">
    <property type="protein sequence ID" value="BCX88339.1"/>
    <property type="molecule type" value="Genomic_DNA"/>
</dbReference>
<evidence type="ECO:0000256" key="6">
    <source>
        <dbReference type="ARBA" id="ARBA00023274"/>
    </source>
</evidence>
<evidence type="ECO:0000256" key="8">
    <source>
        <dbReference type="HAMAP-Rule" id="MF_00500"/>
    </source>
</evidence>
<keyword evidence="5 8" id="KW-0689">Ribosomal protein</keyword>
<keyword evidence="4 8" id="KW-0694">RNA-binding</keyword>
<evidence type="ECO:0000313" key="9">
    <source>
        <dbReference type="EMBL" id="BCX88339.1"/>
    </source>
</evidence>
<dbReference type="SUPFAM" id="SSF46992">
    <property type="entry name" value="Ribosomal protein S20"/>
    <property type="match status" value="1"/>
</dbReference>
<evidence type="ECO:0000313" key="10">
    <source>
        <dbReference type="Proteomes" id="UP001321450"/>
    </source>
</evidence>
<gene>
    <name evidence="8" type="primary">rpsT</name>
    <name evidence="9" type="ORF">MIN45_P0708</name>
</gene>
<dbReference type="Pfam" id="PF01649">
    <property type="entry name" value="Ribosomal_S20p"/>
    <property type="match status" value="1"/>
</dbReference>
<comment type="function">
    <text evidence="1 8">Binds directly to 16S ribosomal RNA.</text>
</comment>
<dbReference type="PANTHER" id="PTHR33398">
    <property type="entry name" value="30S RIBOSOMAL PROTEIN S20"/>
    <property type="match status" value="1"/>
</dbReference>
<evidence type="ECO:0000256" key="3">
    <source>
        <dbReference type="ARBA" id="ARBA00022730"/>
    </source>
</evidence>
<dbReference type="Proteomes" id="UP001321450">
    <property type="component" value="Chromosome"/>
</dbReference>
<name>A0AAU9C5A0_9GAMM</name>
<organism evidence="9 10">
    <name type="scientific">Methylomarinovum tepidoasis</name>
    <dbReference type="NCBI Taxonomy" id="2840183"/>
    <lineage>
        <taxon>Bacteria</taxon>
        <taxon>Pseudomonadati</taxon>
        <taxon>Pseudomonadota</taxon>
        <taxon>Gammaproteobacteria</taxon>
        <taxon>Methylococcales</taxon>
        <taxon>Methylothermaceae</taxon>
        <taxon>Methylomarinovum</taxon>
    </lineage>
</organism>